<sequence>MEKIKIGLAGMGMLGTAMMHHWCEKNREIGVYHPEMLKARQFVGNYPNGYTMNKKEMSGLDILVLALPAKEVLPFLRDVIAENGVFSGTAIINMATALHTIEIKKEFPQLSVWGVKFMGHAADLFKRGEGLFITESLLPDQVKHLFFDLGEMKWDSEETVMKVNKLATYYAVKTAVEIETEFAKQGLDPQYAERALRALSPEVMRSYSEGSLGHFGKEVVKELKVGLDNEAASKLST</sequence>
<dbReference type="InterPro" id="IPR006115">
    <property type="entry name" value="6PGDH_NADP-bd"/>
</dbReference>
<gene>
    <name evidence="2" type="ORF">SD77_0101</name>
</gene>
<feature type="domain" description="6-phosphogluconate dehydrogenase NADP-binding" evidence="1">
    <location>
        <begin position="5"/>
        <end position="99"/>
    </location>
</feature>
<name>A0ABR5B165_BACBA</name>
<proteinExistence type="predicted"/>
<dbReference type="InterPro" id="IPR036291">
    <property type="entry name" value="NAD(P)-bd_dom_sf"/>
</dbReference>
<organism evidence="2 3">
    <name type="scientific">Bacillus badius</name>
    <dbReference type="NCBI Taxonomy" id="1455"/>
    <lineage>
        <taxon>Bacteria</taxon>
        <taxon>Bacillati</taxon>
        <taxon>Bacillota</taxon>
        <taxon>Bacilli</taxon>
        <taxon>Bacillales</taxon>
        <taxon>Bacillaceae</taxon>
        <taxon>Pseudobacillus</taxon>
    </lineage>
</organism>
<dbReference type="Pfam" id="PF03446">
    <property type="entry name" value="NAD_binding_2"/>
    <property type="match status" value="1"/>
</dbReference>
<evidence type="ECO:0000259" key="1">
    <source>
        <dbReference type="Pfam" id="PF03446"/>
    </source>
</evidence>
<dbReference type="RefSeq" id="WP_231557128.1">
    <property type="nucleotide sequence ID" value="NZ_JARTHD010000022.1"/>
</dbReference>
<dbReference type="EMBL" id="JXLP01000001">
    <property type="protein sequence ID" value="KIL80253.1"/>
    <property type="molecule type" value="Genomic_DNA"/>
</dbReference>
<evidence type="ECO:0000313" key="3">
    <source>
        <dbReference type="Proteomes" id="UP000031982"/>
    </source>
</evidence>
<evidence type="ECO:0000313" key="2">
    <source>
        <dbReference type="EMBL" id="KIL80253.1"/>
    </source>
</evidence>
<comment type="caution">
    <text evidence="2">The sequence shown here is derived from an EMBL/GenBank/DDBJ whole genome shotgun (WGS) entry which is preliminary data.</text>
</comment>
<protein>
    <recommendedName>
        <fullName evidence="1">6-phosphogluconate dehydrogenase NADP-binding domain-containing protein</fullName>
    </recommendedName>
</protein>
<accession>A0ABR5B165</accession>
<dbReference type="Gene3D" id="3.40.50.720">
    <property type="entry name" value="NAD(P)-binding Rossmann-like Domain"/>
    <property type="match status" value="1"/>
</dbReference>
<dbReference type="Proteomes" id="UP000031982">
    <property type="component" value="Unassembled WGS sequence"/>
</dbReference>
<dbReference type="SUPFAM" id="SSF51735">
    <property type="entry name" value="NAD(P)-binding Rossmann-fold domains"/>
    <property type="match status" value="1"/>
</dbReference>
<reference evidence="2 3" key="1">
    <citation type="submission" date="2015-01" db="EMBL/GenBank/DDBJ databases">
        <title>Genome Assembly of Bacillus badius MTCC 1458.</title>
        <authorList>
            <person name="Verma A."/>
            <person name="Khatri I."/>
            <person name="Mual P."/>
            <person name="Subramanian S."/>
            <person name="Krishnamurthi S."/>
        </authorList>
    </citation>
    <scope>NUCLEOTIDE SEQUENCE [LARGE SCALE GENOMIC DNA]</scope>
    <source>
        <strain evidence="2 3">MTCC 1458</strain>
    </source>
</reference>
<keyword evidence="3" id="KW-1185">Reference proteome</keyword>